<dbReference type="Pfam" id="PF05699">
    <property type="entry name" value="Dimer_Tnp_hAT"/>
    <property type="match status" value="1"/>
</dbReference>
<dbReference type="EMBL" id="JAHRIN010040407">
    <property type="protein sequence ID" value="MEQ2205151.1"/>
    <property type="molecule type" value="Genomic_DNA"/>
</dbReference>
<gene>
    <name evidence="4" type="ORF">XENOCAPTIV_026840</name>
</gene>
<keyword evidence="2" id="KW-1133">Transmembrane helix</keyword>
<reference evidence="4 5" key="1">
    <citation type="submission" date="2021-06" db="EMBL/GenBank/DDBJ databases">
        <authorList>
            <person name="Palmer J.M."/>
        </authorList>
    </citation>
    <scope>NUCLEOTIDE SEQUENCE [LARGE SCALE GENOMIC DNA]</scope>
    <source>
        <strain evidence="4 5">XC_2019</strain>
        <tissue evidence="4">Muscle</tissue>
    </source>
</reference>
<evidence type="ECO:0000313" key="5">
    <source>
        <dbReference type="Proteomes" id="UP001434883"/>
    </source>
</evidence>
<dbReference type="InterPro" id="IPR008906">
    <property type="entry name" value="HATC_C_dom"/>
</dbReference>
<sequence length="148" mass="17176">MYSDVIREIMELKEQGPPREVQVDSSSTAGKPDASGRSRKKSAMAELFGEFFPTEKETTKPLSQITGEEVMSYRLTDCIPVDAEPLAWWKNNEHKCPHIAKLAQQSKVHLYQVREFSLQQRTLSLQVWFTLHFILMTSVLFILFCYFR</sequence>
<dbReference type="Proteomes" id="UP001434883">
    <property type="component" value="Unassembled WGS sequence"/>
</dbReference>
<proteinExistence type="predicted"/>
<evidence type="ECO:0000313" key="4">
    <source>
        <dbReference type="EMBL" id="MEQ2205151.1"/>
    </source>
</evidence>
<name>A0ABV0RAT9_9TELE</name>
<comment type="caution">
    <text evidence="4">The sequence shown here is derived from an EMBL/GenBank/DDBJ whole genome shotgun (WGS) entry which is preliminary data.</text>
</comment>
<evidence type="ECO:0000256" key="2">
    <source>
        <dbReference type="SAM" id="Phobius"/>
    </source>
</evidence>
<feature type="domain" description="HAT C-terminal dimerisation" evidence="3">
    <location>
        <begin position="70"/>
        <end position="104"/>
    </location>
</feature>
<evidence type="ECO:0000256" key="1">
    <source>
        <dbReference type="SAM" id="MobiDB-lite"/>
    </source>
</evidence>
<evidence type="ECO:0000259" key="3">
    <source>
        <dbReference type="Pfam" id="PF05699"/>
    </source>
</evidence>
<protein>
    <recommendedName>
        <fullName evidence="3">HAT C-terminal dimerisation domain-containing protein</fullName>
    </recommendedName>
</protein>
<feature type="region of interest" description="Disordered" evidence="1">
    <location>
        <begin position="11"/>
        <end position="42"/>
    </location>
</feature>
<accession>A0ABV0RAT9</accession>
<feature type="transmembrane region" description="Helical" evidence="2">
    <location>
        <begin position="127"/>
        <end position="147"/>
    </location>
</feature>
<keyword evidence="2" id="KW-0472">Membrane</keyword>
<organism evidence="4 5">
    <name type="scientific">Xenoophorus captivus</name>
    <dbReference type="NCBI Taxonomy" id="1517983"/>
    <lineage>
        <taxon>Eukaryota</taxon>
        <taxon>Metazoa</taxon>
        <taxon>Chordata</taxon>
        <taxon>Craniata</taxon>
        <taxon>Vertebrata</taxon>
        <taxon>Euteleostomi</taxon>
        <taxon>Actinopterygii</taxon>
        <taxon>Neopterygii</taxon>
        <taxon>Teleostei</taxon>
        <taxon>Neoteleostei</taxon>
        <taxon>Acanthomorphata</taxon>
        <taxon>Ovalentaria</taxon>
        <taxon>Atherinomorphae</taxon>
        <taxon>Cyprinodontiformes</taxon>
        <taxon>Goodeidae</taxon>
        <taxon>Xenoophorus</taxon>
    </lineage>
</organism>
<keyword evidence="5" id="KW-1185">Reference proteome</keyword>
<keyword evidence="2" id="KW-0812">Transmembrane</keyword>